<dbReference type="GO" id="GO:0006412">
    <property type="term" value="P:translation"/>
    <property type="evidence" value="ECO:0007669"/>
    <property type="project" value="InterPro"/>
</dbReference>
<evidence type="ECO:0000313" key="9">
    <source>
        <dbReference type="EMBL" id="CAA0838666.1"/>
    </source>
</evidence>
<accession>A0A9N7NY23</accession>
<name>A0A9N7NY23_STRHE</name>
<keyword evidence="4" id="KW-0963">Cytoplasm</keyword>
<dbReference type="InterPro" id="IPR011009">
    <property type="entry name" value="Kinase-like_dom_sf"/>
</dbReference>
<gene>
    <name evidence="9" type="ORF">SHERM_05244</name>
</gene>
<keyword evidence="10" id="KW-1185">Reference proteome</keyword>
<evidence type="ECO:0000256" key="4">
    <source>
        <dbReference type="ARBA" id="ARBA00022490"/>
    </source>
</evidence>
<comment type="subunit">
    <text evidence="3">Component of the large ribosomal subunit (LSU).</text>
</comment>
<organism evidence="9 10">
    <name type="scientific">Striga hermonthica</name>
    <name type="common">Purple witchweed</name>
    <name type="synonym">Buchnera hermonthica</name>
    <dbReference type="NCBI Taxonomy" id="68872"/>
    <lineage>
        <taxon>Eukaryota</taxon>
        <taxon>Viridiplantae</taxon>
        <taxon>Streptophyta</taxon>
        <taxon>Embryophyta</taxon>
        <taxon>Tracheophyta</taxon>
        <taxon>Spermatophyta</taxon>
        <taxon>Magnoliopsida</taxon>
        <taxon>eudicotyledons</taxon>
        <taxon>Gunneridae</taxon>
        <taxon>Pentapetalae</taxon>
        <taxon>asterids</taxon>
        <taxon>lamiids</taxon>
        <taxon>Lamiales</taxon>
        <taxon>Orobanchaceae</taxon>
        <taxon>Buchnereae</taxon>
        <taxon>Striga</taxon>
    </lineage>
</organism>
<dbReference type="InterPro" id="IPR025607">
    <property type="entry name" value="Ribosomal_uL18_C_euk"/>
</dbReference>
<keyword evidence="6" id="KW-0687">Ribonucleoprotein</keyword>
<dbReference type="EMBL" id="CACSLK010031421">
    <property type="protein sequence ID" value="CAA0838666.1"/>
    <property type="molecule type" value="Genomic_DNA"/>
</dbReference>
<evidence type="ECO:0000256" key="7">
    <source>
        <dbReference type="SAM" id="MobiDB-lite"/>
    </source>
</evidence>
<evidence type="ECO:0000256" key="5">
    <source>
        <dbReference type="ARBA" id="ARBA00022980"/>
    </source>
</evidence>
<dbReference type="GO" id="GO:0022625">
    <property type="term" value="C:cytosolic large ribosomal subunit"/>
    <property type="evidence" value="ECO:0007669"/>
    <property type="project" value="TreeGrafter"/>
</dbReference>
<proteinExistence type="inferred from homology"/>
<sequence>MYTLENSEESPLRVRDQLGKLTDKSDMYAFGVILLELLMARRPVDRVAKAQCKSIVTWILEVPLCIITFASPVTMSVFSQYIKKGVEANNIKALSKKVHAAIGADPTETKSQTQPPKEHKRFNLKKLAYEESRPS</sequence>
<comment type="similarity">
    <text evidence="2">Belongs to the universal ribosomal protein uL18 family.</text>
</comment>
<evidence type="ECO:0000256" key="6">
    <source>
        <dbReference type="ARBA" id="ARBA00023274"/>
    </source>
</evidence>
<reference evidence="9" key="1">
    <citation type="submission" date="2019-12" db="EMBL/GenBank/DDBJ databases">
        <authorList>
            <person name="Scholes J."/>
        </authorList>
    </citation>
    <scope>NUCLEOTIDE SEQUENCE</scope>
</reference>
<dbReference type="GO" id="GO:0003735">
    <property type="term" value="F:structural constituent of ribosome"/>
    <property type="evidence" value="ECO:0007669"/>
    <property type="project" value="InterPro"/>
</dbReference>
<evidence type="ECO:0000259" key="8">
    <source>
        <dbReference type="Pfam" id="PF14204"/>
    </source>
</evidence>
<feature type="domain" description="Large ribosomal subunit protein uL18 C-terminal eukaryotes" evidence="8">
    <location>
        <begin position="94"/>
        <end position="131"/>
    </location>
</feature>
<evidence type="ECO:0000256" key="3">
    <source>
        <dbReference type="ARBA" id="ARBA00011113"/>
    </source>
</evidence>
<dbReference type="Gene3D" id="3.30.420.100">
    <property type="match status" value="1"/>
</dbReference>
<dbReference type="GO" id="GO:0000027">
    <property type="term" value="P:ribosomal large subunit assembly"/>
    <property type="evidence" value="ECO:0007669"/>
    <property type="project" value="TreeGrafter"/>
</dbReference>
<protein>
    <submittedName>
        <fullName evidence="9">60S ribosomal protein L5-2</fullName>
    </submittedName>
</protein>
<dbReference type="GO" id="GO:0008097">
    <property type="term" value="F:5S rRNA binding"/>
    <property type="evidence" value="ECO:0007669"/>
    <property type="project" value="InterPro"/>
</dbReference>
<dbReference type="InterPro" id="IPR005485">
    <property type="entry name" value="Rbsml_uL18_euk_arch"/>
</dbReference>
<dbReference type="OrthoDB" id="1709924at2759"/>
<evidence type="ECO:0000256" key="1">
    <source>
        <dbReference type="ARBA" id="ARBA00004496"/>
    </source>
</evidence>
<evidence type="ECO:0000313" key="10">
    <source>
        <dbReference type="Proteomes" id="UP001153555"/>
    </source>
</evidence>
<dbReference type="Pfam" id="PF14204">
    <property type="entry name" value="Ribosomal_L18_c"/>
    <property type="match status" value="1"/>
</dbReference>
<comment type="caution">
    <text evidence="9">The sequence shown here is derived from an EMBL/GenBank/DDBJ whole genome shotgun (WGS) entry which is preliminary data.</text>
</comment>
<dbReference type="PANTHER" id="PTHR23410">
    <property type="entry name" value="RIBOSOMAL PROTEIN L5-RELATED"/>
    <property type="match status" value="1"/>
</dbReference>
<comment type="subcellular location">
    <subcellularLocation>
        <location evidence="1">Cytoplasm</location>
    </subcellularLocation>
</comment>
<dbReference type="SUPFAM" id="SSF56112">
    <property type="entry name" value="Protein kinase-like (PK-like)"/>
    <property type="match status" value="1"/>
</dbReference>
<evidence type="ECO:0000256" key="2">
    <source>
        <dbReference type="ARBA" id="ARBA00007116"/>
    </source>
</evidence>
<dbReference type="Proteomes" id="UP001153555">
    <property type="component" value="Unassembled WGS sequence"/>
</dbReference>
<dbReference type="PANTHER" id="PTHR23410:SF35">
    <property type="entry name" value="LARGE RIBOSOMAL SUBUNIT PROTEIN UL18Y-RELATED"/>
    <property type="match status" value="1"/>
</dbReference>
<feature type="region of interest" description="Disordered" evidence="7">
    <location>
        <begin position="103"/>
        <end position="135"/>
    </location>
</feature>
<dbReference type="AlphaFoldDB" id="A0A9N7NY23"/>
<keyword evidence="5 9" id="KW-0689">Ribosomal protein</keyword>
<dbReference type="Gene3D" id="1.10.510.10">
    <property type="entry name" value="Transferase(Phosphotransferase) domain 1"/>
    <property type="match status" value="1"/>
</dbReference>